<gene>
    <name evidence="2" type="ORF">KUF71_006760</name>
</gene>
<feature type="domain" description="Transposable element P transposase-like RNase H" evidence="1">
    <location>
        <begin position="7"/>
        <end position="111"/>
    </location>
</feature>
<dbReference type="Pfam" id="PF21787">
    <property type="entry name" value="TNP-like_RNaseH_N"/>
    <property type="match status" value="1"/>
</dbReference>
<keyword evidence="3" id="KW-1185">Reference proteome</keyword>
<comment type="caution">
    <text evidence="2">The sequence shown here is derived from an EMBL/GenBank/DDBJ whole genome shotgun (WGS) entry which is preliminary data.</text>
</comment>
<name>A0AAE1H9A7_9NEOP</name>
<dbReference type="InterPro" id="IPR048365">
    <property type="entry name" value="TNP-like_RNaseH_N"/>
</dbReference>
<evidence type="ECO:0000313" key="3">
    <source>
        <dbReference type="Proteomes" id="UP001219518"/>
    </source>
</evidence>
<reference evidence="2" key="1">
    <citation type="submission" date="2021-07" db="EMBL/GenBank/DDBJ databases">
        <authorList>
            <person name="Catto M.A."/>
            <person name="Jacobson A."/>
            <person name="Kennedy G."/>
            <person name="Labadie P."/>
            <person name="Hunt B.G."/>
            <person name="Srinivasan R."/>
        </authorList>
    </citation>
    <scope>NUCLEOTIDE SEQUENCE</scope>
    <source>
        <strain evidence="2">PL_HMW_Pooled</strain>
        <tissue evidence="2">Head</tissue>
    </source>
</reference>
<dbReference type="AlphaFoldDB" id="A0AAE1H9A7"/>
<evidence type="ECO:0000259" key="1">
    <source>
        <dbReference type="Pfam" id="PF21787"/>
    </source>
</evidence>
<evidence type="ECO:0000313" key="2">
    <source>
        <dbReference type="EMBL" id="KAK3917141.1"/>
    </source>
</evidence>
<dbReference type="Proteomes" id="UP001219518">
    <property type="component" value="Unassembled WGS sequence"/>
</dbReference>
<organism evidence="2 3">
    <name type="scientific">Frankliniella fusca</name>
    <dbReference type="NCBI Taxonomy" id="407009"/>
    <lineage>
        <taxon>Eukaryota</taxon>
        <taxon>Metazoa</taxon>
        <taxon>Ecdysozoa</taxon>
        <taxon>Arthropoda</taxon>
        <taxon>Hexapoda</taxon>
        <taxon>Insecta</taxon>
        <taxon>Pterygota</taxon>
        <taxon>Neoptera</taxon>
        <taxon>Paraneoptera</taxon>
        <taxon>Thysanoptera</taxon>
        <taxon>Terebrantia</taxon>
        <taxon>Thripoidea</taxon>
        <taxon>Thripidae</taxon>
        <taxon>Frankliniella</taxon>
    </lineage>
</organism>
<accession>A0AAE1H9A7</accession>
<proteinExistence type="predicted"/>
<reference evidence="2" key="2">
    <citation type="journal article" date="2023" name="BMC Genomics">
        <title>Pest status, molecular evolution, and epigenetic factors derived from the genome assembly of Frankliniella fusca, a thysanopteran phytovirus vector.</title>
        <authorList>
            <person name="Catto M.A."/>
            <person name="Labadie P.E."/>
            <person name="Jacobson A.L."/>
            <person name="Kennedy G.G."/>
            <person name="Srinivasan R."/>
            <person name="Hunt B.G."/>
        </authorList>
    </citation>
    <scope>NUCLEOTIDE SEQUENCE</scope>
    <source>
        <strain evidence="2">PL_HMW_Pooled</strain>
    </source>
</reference>
<sequence>MNSNGSEDHFSFVSLMFDEMHIRAGIVTSKTTGEMVGFTKLSETEKQLEEMQTELVNKKYTPKLAKKVLVYLVKVQLYNRSWEVIYFLEDAGIKVITLVCDGAATNRKFFRMHEPLDKTCSIVYSTKNVKSGSSRPLFFSYLIHLIC</sequence>
<dbReference type="EMBL" id="JAHWGI010000685">
    <property type="protein sequence ID" value="KAK3917141.1"/>
    <property type="molecule type" value="Genomic_DNA"/>
</dbReference>
<protein>
    <submittedName>
        <fullName evidence="2">Glutamate racemase</fullName>
    </submittedName>
</protein>